<keyword evidence="1" id="KW-0472">Membrane</keyword>
<dbReference type="RefSeq" id="WP_280756476.1">
    <property type="nucleotide sequence ID" value="NZ_JARXXW010000001.1"/>
</dbReference>
<reference evidence="2" key="1">
    <citation type="submission" date="2023-04" db="EMBL/GenBank/DDBJ databases">
        <title>Genome Encyclopedia of Bacteria and Archaea VI: Functional Genomics of Type Strains.</title>
        <authorList>
            <person name="Whitman W."/>
        </authorList>
    </citation>
    <scope>NUCLEOTIDE SEQUENCE</scope>
    <source>
        <strain evidence="2">Enz.4-51</strain>
    </source>
</reference>
<evidence type="ECO:0000313" key="2">
    <source>
        <dbReference type="EMBL" id="MDH6502940.1"/>
    </source>
</evidence>
<dbReference type="AlphaFoldDB" id="A0AA43M798"/>
<keyword evidence="1" id="KW-1133">Transmembrane helix</keyword>
<proteinExistence type="predicted"/>
<evidence type="ECO:0000313" key="3">
    <source>
        <dbReference type="Proteomes" id="UP001161160"/>
    </source>
</evidence>
<protein>
    <submittedName>
        <fullName evidence="2">Uncharacterized membrane protein YjjP (DUF1212 family)</fullName>
    </submittedName>
</protein>
<accession>A0AA43M798</accession>
<gene>
    <name evidence="2" type="ORF">M2127_000223</name>
</gene>
<name>A0AA43M798_9BURK</name>
<feature type="transmembrane region" description="Helical" evidence="1">
    <location>
        <begin position="39"/>
        <end position="58"/>
    </location>
</feature>
<keyword evidence="1" id="KW-0812">Transmembrane</keyword>
<keyword evidence="3" id="KW-1185">Reference proteome</keyword>
<dbReference type="Proteomes" id="UP001161160">
    <property type="component" value="Unassembled WGS sequence"/>
</dbReference>
<sequence>MKSFFARLFNLFTIVATLTFFGGVILMGVSSGGGEKYPFFIFMAIWFGLIAGLNYLVFGKPTLWNDKQD</sequence>
<feature type="transmembrane region" description="Helical" evidence="1">
    <location>
        <begin position="7"/>
        <end position="27"/>
    </location>
</feature>
<organism evidence="2 3">
    <name type="scientific">Polynucleobacter sphagniphilus</name>
    <dbReference type="NCBI Taxonomy" id="1743169"/>
    <lineage>
        <taxon>Bacteria</taxon>
        <taxon>Pseudomonadati</taxon>
        <taxon>Pseudomonadota</taxon>
        <taxon>Betaproteobacteria</taxon>
        <taxon>Burkholderiales</taxon>
        <taxon>Burkholderiaceae</taxon>
        <taxon>Polynucleobacter</taxon>
    </lineage>
</organism>
<dbReference type="EMBL" id="JARXYA010000001">
    <property type="protein sequence ID" value="MDH6502940.1"/>
    <property type="molecule type" value="Genomic_DNA"/>
</dbReference>
<evidence type="ECO:0000256" key="1">
    <source>
        <dbReference type="SAM" id="Phobius"/>
    </source>
</evidence>
<comment type="caution">
    <text evidence="2">The sequence shown here is derived from an EMBL/GenBank/DDBJ whole genome shotgun (WGS) entry which is preliminary data.</text>
</comment>